<dbReference type="EMBL" id="CP121671">
    <property type="protein sequence ID" value="WFT74898.1"/>
    <property type="molecule type" value="Genomic_DNA"/>
</dbReference>
<reference evidence="2 3" key="1">
    <citation type="submission" date="2023-04" db="EMBL/GenBank/DDBJ databases">
        <title>Genome sequence of Halobacillus naozhouensis KACC 21980.</title>
        <authorList>
            <person name="Kim S."/>
            <person name="Heo J."/>
            <person name="Kwon S.-W."/>
        </authorList>
    </citation>
    <scope>NUCLEOTIDE SEQUENCE [LARGE SCALE GENOMIC DNA]</scope>
    <source>
        <strain evidence="2 3">KCTC 13234</strain>
    </source>
</reference>
<evidence type="ECO:0000313" key="2">
    <source>
        <dbReference type="EMBL" id="WFT74898.1"/>
    </source>
</evidence>
<feature type="compositionally biased region" description="Basic and acidic residues" evidence="1">
    <location>
        <begin position="26"/>
        <end position="39"/>
    </location>
</feature>
<dbReference type="Proteomes" id="UP001221597">
    <property type="component" value="Chromosome"/>
</dbReference>
<protein>
    <submittedName>
        <fullName evidence="2">Uncharacterized protein</fullName>
    </submittedName>
</protein>
<feature type="region of interest" description="Disordered" evidence="1">
    <location>
        <begin position="24"/>
        <end position="67"/>
    </location>
</feature>
<name>A0ABY8IXE5_9BACI</name>
<gene>
    <name evidence="2" type="ORF">P9989_00210</name>
</gene>
<dbReference type="RefSeq" id="WP_283076891.1">
    <property type="nucleotide sequence ID" value="NZ_CP121671.1"/>
</dbReference>
<evidence type="ECO:0000256" key="1">
    <source>
        <dbReference type="SAM" id="MobiDB-lite"/>
    </source>
</evidence>
<proteinExistence type="predicted"/>
<accession>A0ABY8IXE5</accession>
<keyword evidence="3" id="KW-1185">Reference proteome</keyword>
<sequence length="205" mass="22521">MKKWLAGIGAVVIAGGLTLAVVSGEDGEKKETTQAKDTETTEVANVESGADTDSSANSENKEEVEKLPADASTIKSEMTEFIHKEIQAEGRNNRESVIGIEVADGTVTYKILAGPDTPQIKKRVNSWLDRNKKLFAQTFENYAVDNVRIEWINSFGIDSVDDLALGMSLTKADYEAGVIDGISFDQFPEVTDNYTEHEIYKTYSK</sequence>
<organism evidence="2 3">
    <name type="scientific">Halobacillus naozhouensis</name>
    <dbReference type="NCBI Taxonomy" id="554880"/>
    <lineage>
        <taxon>Bacteria</taxon>
        <taxon>Bacillati</taxon>
        <taxon>Bacillota</taxon>
        <taxon>Bacilli</taxon>
        <taxon>Bacillales</taxon>
        <taxon>Bacillaceae</taxon>
        <taxon>Halobacillus</taxon>
    </lineage>
</organism>
<evidence type="ECO:0000313" key="3">
    <source>
        <dbReference type="Proteomes" id="UP001221597"/>
    </source>
</evidence>